<gene>
    <name evidence="1" type="ORF">DCAF_LOCUS1079</name>
</gene>
<evidence type="ECO:0000313" key="2">
    <source>
        <dbReference type="Proteomes" id="UP001314170"/>
    </source>
</evidence>
<dbReference type="Proteomes" id="UP001314170">
    <property type="component" value="Unassembled WGS sequence"/>
</dbReference>
<reference evidence="1 2" key="1">
    <citation type="submission" date="2024-01" db="EMBL/GenBank/DDBJ databases">
        <authorList>
            <person name="Waweru B."/>
        </authorList>
    </citation>
    <scope>NUCLEOTIDE SEQUENCE [LARGE SCALE GENOMIC DNA]</scope>
</reference>
<keyword evidence="2" id="KW-1185">Reference proteome</keyword>
<comment type="caution">
    <text evidence="1">The sequence shown here is derived from an EMBL/GenBank/DDBJ whole genome shotgun (WGS) entry which is preliminary data.</text>
</comment>
<evidence type="ECO:0000313" key="1">
    <source>
        <dbReference type="EMBL" id="CAK7323450.1"/>
    </source>
</evidence>
<dbReference type="EMBL" id="CAWUPB010000123">
    <property type="protein sequence ID" value="CAK7323450.1"/>
    <property type="molecule type" value="Genomic_DNA"/>
</dbReference>
<feature type="non-terminal residue" evidence="1">
    <location>
        <position position="1"/>
    </location>
</feature>
<protein>
    <submittedName>
        <fullName evidence="1">Uncharacterized protein</fullName>
    </submittedName>
</protein>
<dbReference type="AlphaFoldDB" id="A0AAV1QRK4"/>
<organism evidence="1 2">
    <name type="scientific">Dovyalis caffra</name>
    <dbReference type="NCBI Taxonomy" id="77055"/>
    <lineage>
        <taxon>Eukaryota</taxon>
        <taxon>Viridiplantae</taxon>
        <taxon>Streptophyta</taxon>
        <taxon>Embryophyta</taxon>
        <taxon>Tracheophyta</taxon>
        <taxon>Spermatophyta</taxon>
        <taxon>Magnoliopsida</taxon>
        <taxon>eudicotyledons</taxon>
        <taxon>Gunneridae</taxon>
        <taxon>Pentapetalae</taxon>
        <taxon>rosids</taxon>
        <taxon>fabids</taxon>
        <taxon>Malpighiales</taxon>
        <taxon>Salicaceae</taxon>
        <taxon>Flacourtieae</taxon>
        <taxon>Dovyalis</taxon>
    </lineage>
</organism>
<accession>A0AAV1QRK4</accession>
<proteinExistence type="predicted"/>
<name>A0AAV1QRK4_9ROSI</name>
<sequence length="68" mass="7591">AVARLARAPCVPGRNANRRAGRPVVIRLVTRCMPECTTSDMAATECVYEREGKRERERVKGESEEEGD</sequence>